<dbReference type="Proteomes" id="UP001305702">
    <property type="component" value="Chromosome"/>
</dbReference>
<dbReference type="InterPro" id="IPR024449">
    <property type="entry name" value="Anti-sigma_RsgI_N"/>
</dbReference>
<evidence type="ECO:0000256" key="5">
    <source>
        <dbReference type="ARBA" id="ARBA00023136"/>
    </source>
</evidence>
<dbReference type="GO" id="GO:0005886">
    <property type="term" value="C:plasma membrane"/>
    <property type="evidence" value="ECO:0007669"/>
    <property type="project" value="UniProtKB-SubCell"/>
</dbReference>
<comment type="subcellular location">
    <subcellularLocation>
        <location evidence="1">Cell membrane</location>
        <topology evidence="1">Single-pass membrane protein</topology>
    </subcellularLocation>
</comment>
<feature type="compositionally biased region" description="Basic and acidic residues" evidence="6">
    <location>
        <begin position="270"/>
        <end position="292"/>
    </location>
</feature>
<feature type="region of interest" description="Disordered" evidence="6">
    <location>
        <begin position="270"/>
        <end position="480"/>
    </location>
</feature>
<evidence type="ECO:0000256" key="4">
    <source>
        <dbReference type="ARBA" id="ARBA00022989"/>
    </source>
</evidence>
<keyword evidence="4 7" id="KW-1133">Transmembrane helix</keyword>
<feature type="compositionally biased region" description="Basic and acidic residues" evidence="6">
    <location>
        <begin position="455"/>
        <end position="480"/>
    </location>
</feature>
<sequence>MSKGIVMELTAKTAIVLTPQGSFEEIPKPSRDCRVGEEIEFNTGRARKGNRWLAATSSLVAAVVFGVILLGGLTGVFADKKVVAYVSIDINPSVELGVDSKEKVRELRALNPDAASLIQGVSYAGKPLSEVTEDLLAQAEARYLNKGEADIVISSTLVSPSARLNDTSLSQEVKELVSRHVQETHPENAQAYVVTAFAAPKEVRDVALDNGLSTGKYIVYLNAKSSGAEVGIEDFKEQSVHQIAREQGGIRQWIQPGKVTKESLQELLKQEKSGELDRKLQEQKDNKKDESGKPSAKPSDTPSAKPSSDPSSKPAVTPGKPSLKPAVSTTPGRTPEPSKPGKAKEEDKDKPGSGNKDENQNRQDEKKKEDNEKKQQENKKQGEDRKKEQEQKDQEGKGKKDEEDGGKKAESAATANKGSDEGTTDRPLVPVSPKPDDPDKGNGGKDNPENPGQAKQRDKPDDKKNGDSKDAGGPKEDKAS</sequence>
<keyword evidence="3 7" id="KW-0812">Transmembrane</keyword>
<organism evidence="9 10">
    <name type="scientific">Paenibacillus aurantius</name>
    <dbReference type="NCBI Taxonomy" id="2918900"/>
    <lineage>
        <taxon>Bacteria</taxon>
        <taxon>Bacillati</taxon>
        <taxon>Bacillota</taxon>
        <taxon>Bacilli</taxon>
        <taxon>Bacillales</taxon>
        <taxon>Paenibacillaceae</taxon>
        <taxon>Paenibacillus</taxon>
    </lineage>
</organism>
<gene>
    <name evidence="9" type="ORF">MJA45_22340</name>
</gene>
<proteinExistence type="predicted"/>
<evidence type="ECO:0000256" key="3">
    <source>
        <dbReference type="ARBA" id="ARBA00022692"/>
    </source>
</evidence>
<dbReference type="InterPro" id="IPR055431">
    <property type="entry name" value="RsgI_M"/>
</dbReference>
<keyword evidence="5 7" id="KW-0472">Membrane</keyword>
<feature type="compositionally biased region" description="Basic and acidic residues" evidence="6">
    <location>
        <begin position="342"/>
        <end position="410"/>
    </location>
</feature>
<keyword evidence="2" id="KW-1003">Cell membrane</keyword>
<evidence type="ECO:0000256" key="6">
    <source>
        <dbReference type="SAM" id="MobiDB-lite"/>
    </source>
</evidence>
<dbReference type="KEGG" id="paun:MJA45_22340"/>
<evidence type="ECO:0000256" key="2">
    <source>
        <dbReference type="ARBA" id="ARBA00022475"/>
    </source>
</evidence>
<feature type="compositionally biased region" description="Basic and acidic residues" evidence="6">
    <location>
        <begin position="434"/>
        <end position="448"/>
    </location>
</feature>
<accession>A0AA96REL9</accession>
<dbReference type="Pfam" id="PF23750">
    <property type="entry name" value="RsgI_M"/>
    <property type="match status" value="1"/>
</dbReference>
<dbReference type="AlphaFoldDB" id="A0AA96REL9"/>
<name>A0AA96REL9_9BACL</name>
<feature type="domain" description="RsgI N-terminal anti-sigma" evidence="8">
    <location>
        <begin position="2"/>
        <end position="50"/>
    </location>
</feature>
<protein>
    <submittedName>
        <fullName evidence="9">Anti-sigma factor domain-containing protein</fullName>
    </submittedName>
</protein>
<evidence type="ECO:0000256" key="7">
    <source>
        <dbReference type="SAM" id="Phobius"/>
    </source>
</evidence>
<evidence type="ECO:0000313" key="10">
    <source>
        <dbReference type="Proteomes" id="UP001305702"/>
    </source>
</evidence>
<dbReference type="RefSeq" id="WP_315604107.1">
    <property type="nucleotide sequence ID" value="NZ_CP130318.1"/>
</dbReference>
<evidence type="ECO:0000256" key="1">
    <source>
        <dbReference type="ARBA" id="ARBA00004162"/>
    </source>
</evidence>
<dbReference type="Pfam" id="PF12791">
    <property type="entry name" value="RsgI_N"/>
    <property type="match status" value="1"/>
</dbReference>
<dbReference type="EMBL" id="CP130318">
    <property type="protein sequence ID" value="WNQ10333.1"/>
    <property type="molecule type" value="Genomic_DNA"/>
</dbReference>
<dbReference type="PROSITE" id="PS51849">
    <property type="entry name" value="RSGI_N"/>
    <property type="match status" value="1"/>
</dbReference>
<feature type="compositionally biased region" description="Low complexity" evidence="6">
    <location>
        <begin position="293"/>
        <end position="315"/>
    </location>
</feature>
<evidence type="ECO:0000259" key="8">
    <source>
        <dbReference type="PROSITE" id="PS51849"/>
    </source>
</evidence>
<reference evidence="9 10" key="1">
    <citation type="submission" date="2022-02" db="EMBL/GenBank/DDBJ databases">
        <title>Paenibacillus sp. MBLB1776 Whole Genome Shotgun Sequencing.</title>
        <authorList>
            <person name="Hwang C.Y."/>
            <person name="Cho E.-S."/>
            <person name="Seo M.-J."/>
        </authorList>
    </citation>
    <scope>NUCLEOTIDE SEQUENCE [LARGE SCALE GENOMIC DNA]</scope>
    <source>
        <strain evidence="9 10">MBLB1776</strain>
    </source>
</reference>
<evidence type="ECO:0000313" key="9">
    <source>
        <dbReference type="EMBL" id="WNQ10333.1"/>
    </source>
</evidence>
<keyword evidence="10" id="KW-1185">Reference proteome</keyword>
<feature type="transmembrane region" description="Helical" evidence="7">
    <location>
        <begin position="52"/>
        <end position="78"/>
    </location>
</feature>